<dbReference type="Proteomes" id="UP000193648">
    <property type="component" value="Unassembled WGS sequence"/>
</dbReference>
<keyword evidence="2" id="KW-1185">Reference proteome</keyword>
<evidence type="ECO:0000313" key="1">
    <source>
        <dbReference type="EMBL" id="ORZ19158.1"/>
    </source>
</evidence>
<sequence length="55" mass="6089">MHSAQPNMIHNHLILRGELAYNGGLHIVEKSPAGLKRAGQTIGSIDRYRLEIHSS</sequence>
<proteinExistence type="predicted"/>
<gene>
    <name evidence="1" type="ORF">BCR41DRAFT_351642</name>
</gene>
<organism evidence="1 2">
    <name type="scientific">Lobosporangium transversale</name>
    <dbReference type="NCBI Taxonomy" id="64571"/>
    <lineage>
        <taxon>Eukaryota</taxon>
        <taxon>Fungi</taxon>
        <taxon>Fungi incertae sedis</taxon>
        <taxon>Mucoromycota</taxon>
        <taxon>Mortierellomycotina</taxon>
        <taxon>Mortierellomycetes</taxon>
        <taxon>Mortierellales</taxon>
        <taxon>Mortierellaceae</taxon>
        <taxon>Lobosporangium</taxon>
    </lineage>
</organism>
<dbReference type="InParanoid" id="A0A1Y2GQI9"/>
<dbReference type="EMBL" id="MCFF01000014">
    <property type="protein sequence ID" value="ORZ19158.1"/>
    <property type="molecule type" value="Genomic_DNA"/>
</dbReference>
<dbReference type="GeneID" id="33565674"/>
<dbReference type="RefSeq" id="XP_021882326.1">
    <property type="nucleotide sequence ID" value="XM_022023830.1"/>
</dbReference>
<name>A0A1Y2GQI9_9FUNG</name>
<comment type="caution">
    <text evidence="1">The sequence shown here is derived from an EMBL/GenBank/DDBJ whole genome shotgun (WGS) entry which is preliminary data.</text>
</comment>
<dbReference type="AlphaFoldDB" id="A0A1Y2GQI9"/>
<reference evidence="1 2" key="1">
    <citation type="submission" date="2016-07" db="EMBL/GenBank/DDBJ databases">
        <title>Pervasive Adenine N6-methylation of Active Genes in Fungi.</title>
        <authorList>
            <consortium name="DOE Joint Genome Institute"/>
            <person name="Mondo S.J."/>
            <person name="Dannebaum R.O."/>
            <person name="Kuo R.C."/>
            <person name="Labutti K."/>
            <person name="Haridas S."/>
            <person name="Kuo A."/>
            <person name="Salamov A."/>
            <person name="Ahrendt S.R."/>
            <person name="Lipzen A."/>
            <person name="Sullivan W."/>
            <person name="Andreopoulos W.B."/>
            <person name="Clum A."/>
            <person name="Lindquist E."/>
            <person name="Daum C."/>
            <person name="Ramamoorthy G.K."/>
            <person name="Gryganskyi A."/>
            <person name="Culley D."/>
            <person name="Magnuson J.K."/>
            <person name="James T.Y."/>
            <person name="O'Malley M.A."/>
            <person name="Stajich J.E."/>
            <person name="Spatafora J.W."/>
            <person name="Visel A."/>
            <person name="Grigoriev I.V."/>
        </authorList>
    </citation>
    <scope>NUCLEOTIDE SEQUENCE [LARGE SCALE GENOMIC DNA]</scope>
    <source>
        <strain evidence="1 2">NRRL 3116</strain>
    </source>
</reference>
<protein>
    <submittedName>
        <fullName evidence="1">Uncharacterized protein</fullName>
    </submittedName>
</protein>
<evidence type="ECO:0000313" key="2">
    <source>
        <dbReference type="Proteomes" id="UP000193648"/>
    </source>
</evidence>
<feature type="non-terminal residue" evidence="1">
    <location>
        <position position="55"/>
    </location>
</feature>
<accession>A0A1Y2GQI9</accession>